<accession>A0A517RLF7</accession>
<keyword evidence="5 10" id="KW-0378">Hydrolase</keyword>
<dbReference type="FunFam" id="3.40.720.10:FF:000023">
    <property type="entry name" value="Arylsulfatase A"/>
    <property type="match status" value="1"/>
</dbReference>
<evidence type="ECO:0000256" key="4">
    <source>
        <dbReference type="ARBA" id="ARBA00022729"/>
    </source>
</evidence>
<name>A0A517RLF7_9PLAN</name>
<dbReference type="InterPro" id="IPR000917">
    <property type="entry name" value="Sulfatase_N"/>
</dbReference>
<proteinExistence type="inferred from homology"/>
<dbReference type="InterPro" id="IPR050738">
    <property type="entry name" value="Sulfatase"/>
</dbReference>
<dbReference type="PROSITE" id="PS00149">
    <property type="entry name" value="SULFATASE_2"/>
    <property type="match status" value="1"/>
</dbReference>
<evidence type="ECO:0000313" key="10">
    <source>
        <dbReference type="EMBL" id="QDT44710.1"/>
    </source>
</evidence>
<sequence>MTFHFKTPFVRKLYMKRLALIRSKKQHALLILFFLFTLSSSLVEVRAESKPNVIVIYADDLGYGDLACFGHPTIKTPHLDQMAAEGMKFTQFYSAAPVCTPSRAALLTGRYPIRSGMCSDKRRVLFPNSGGGIPASEVTLAEALKDAGYQTACVGKWHLGHLPQFLPTNNGFDSYYGIPYSNDMDRVADRKMGRNIFLDPKVKYWDVPLMRDTEVIERPADQTTITKRYTEEAIKFIKQNQKQPFYLYLAHSMPHVPLFRSKKFVDKSRRGLFGDVIEEIDWSVGQILQELKSQGLDQNTIVWFSSDNGPWLIFNQQGGSAGLLKDGKGSTWEGGMREPTLAWWPGHIPSGTVSQELGSTMDIFTTSIKLAGGKVPQDRVVDGVDLTPVLMNTGKGPREEMVYYRGTKLMAIRKGPWKAHFITKPAYGREPFKEHDPPVLYHLEHDPSEKYDISKDHPDVIKELKAAAEKHQKTVKPVPSQLEIPLTKKS</sequence>
<dbReference type="GO" id="GO:0004065">
    <property type="term" value="F:arylsulfatase activity"/>
    <property type="evidence" value="ECO:0007669"/>
    <property type="project" value="UniProtKB-EC"/>
</dbReference>
<dbReference type="PANTHER" id="PTHR42693">
    <property type="entry name" value="ARYLSULFATASE FAMILY MEMBER"/>
    <property type="match status" value="1"/>
</dbReference>
<evidence type="ECO:0000256" key="2">
    <source>
        <dbReference type="ARBA" id="ARBA00008779"/>
    </source>
</evidence>
<comment type="similarity">
    <text evidence="2">Belongs to the sulfatase family.</text>
</comment>
<keyword evidence="3" id="KW-0479">Metal-binding</keyword>
<dbReference type="InterPro" id="IPR024607">
    <property type="entry name" value="Sulfatase_CS"/>
</dbReference>
<evidence type="ECO:0000313" key="11">
    <source>
        <dbReference type="Proteomes" id="UP000317171"/>
    </source>
</evidence>
<dbReference type="Gene3D" id="3.30.1120.10">
    <property type="match status" value="1"/>
</dbReference>
<keyword evidence="4" id="KW-0732">Signal</keyword>
<dbReference type="EMBL" id="CP036269">
    <property type="protein sequence ID" value="QDT44710.1"/>
    <property type="molecule type" value="Genomic_DNA"/>
</dbReference>
<dbReference type="SUPFAM" id="SSF53649">
    <property type="entry name" value="Alkaline phosphatase-like"/>
    <property type="match status" value="1"/>
</dbReference>
<dbReference type="AlphaFoldDB" id="A0A517RLF7"/>
<dbReference type="PROSITE" id="PS00523">
    <property type="entry name" value="SULFATASE_1"/>
    <property type="match status" value="1"/>
</dbReference>
<evidence type="ECO:0000256" key="1">
    <source>
        <dbReference type="ARBA" id="ARBA00001913"/>
    </source>
</evidence>
<dbReference type="Pfam" id="PF00884">
    <property type="entry name" value="Sulfatase"/>
    <property type="match status" value="1"/>
</dbReference>
<evidence type="ECO:0000256" key="7">
    <source>
        <dbReference type="ARBA" id="ARBA00023180"/>
    </source>
</evidence>
<keyword evidence="6" id="KW-0106">Calcium</keyword>
<evidence type="ECO:0000256" key="3">
    <source>
        <dbReference type="ARBA" id="ARBA00022723"/>
    </source>
</evidence>
<dbReference type="Gene3D" id="3.40.720.10">
    <property type="entry name" value="Alkaline Phosphatase, subunit A"/>
    <property type="match status" value="1"/>
</dbReference>
<dbReference type="PANTHER" id="PTHR42693:SF11">
    <property type="entry name" value="ARYLSULFATASE A"/>
    <property type="match status" value="1"/>
</dbReference>
<feature type="domain" description="Sulfatase N-terminal" evidence="9">
    <location>
        <begin position="51"/>
        <end position="372"/>
    </location>
</feature>
<gene>
    <name evidence="10" type="primary">atsA_47</name>
    <name evidence="10" type="ORF">Pan241w_48250</name>
</gene>
<dbReference type="CDD" id="cd16026">
    <property type="entry name" value="GALNS_like"/>
    <property type="match status" value="1"/>
</dbReference>
<evidence type="ECO:0000256" key="6">
    <source>
        <dbReference type="ARBA" id="ARBA00022837"/>
    </source>
</evidence>
<dbReference type="GO" id="GO:0046872">
    <property type="term" value="F:metal ion binding"/>
    <property type="evidence" value="ECO:0007669"/>
    <property type="project" value="UniProtKB-KW"/>
</dbReference>
<comment type="cofactor">
    <cofactor evidence="1">
        <name>Ca(2+)</name>
        <dbReference type="ChEBI" id="CHEBI:29108"/>
    </cofactor>
</comment>
<keyword evidence="11" id="KW-1185">Reference proteome</keyword>
<evidence type="ECO:0000256" key="5">
    <source>
        <dbReference type="ARBA" id="ARBA00022801"/>
    </source>
</evidence>
<keyword evidence="7" id="KW-0325">Glycoprotein</keyword>
<organism evidence="10 11">
    <name type="scientific">Gimesia alba</name>
    <dbReference type="NCBI Taxonomy" id="2527973"/>
    <lineage>
        <taxon>Bacteria</taxon>
        <taxon>Pseudomonadati</taxon>
        <taxon>Planctomycetota</taxon>
        <taxon>Planctomycetia</taxon>
        <taxon>Planctomycetales</taxon>
        <taxon>Planctomycetaceae</taxon>
        <taxon>Gimesia</taxon>
    </lineage>
</organism>
<dbReference type="InterPro" id="IPR017850">
    <property type="entry name" value="Alkaline_phosphatase_core_sf"/>
</dbReference>
<dbReference type="Pfam" id="PF14707">
    <property type="entry name" value="Sulfatase_C"/>
    <property type="match status" value="1"/>
</dbReference>
<evidence type="ECO:0000256" key="8">
    <source>
        <dbReference type="SAM" id="MobiDB-lite"/>
    </source>
</evidence>
<feature type="region of interest" description="Disordered" evidence="8">
    <location>
        <begin position="468"/>
        <end position="490"/>
    </location>
</feature>
<protein>
    <submittedName>
        <fullName evidence="10">Arylsulfatase</fullName>
        <ecNumber evidence="10">3.1.6.1</ecNumber>
    </submittedName>
</protein>
<evidence type="ECO:0000259" key="9">
    <source>
        <dbReference type="Pfam" id="PF00884"/>
    </source>
</evidence>
<dbReference type="KEGG" id="gaz:Pan241w_48250"/>
<dbReference type="EC" id="3.1.6.1" evidence="10"/>
<reference evidence="10 11" key="1">
    <citation type="submission" date="2019-02" db="EMBL/GenBank/DDBJ databases">
        <title>Deep-cultivation of Planctomycetes and their phenomic and genomic characterization uncovers novel biology.</title>
        <authorList>
            <person name="Wiegand S."/>
            <person name="Jogler M."/>
            <person name="Boedeker C."/>
            <person name="Pinto D."/>
            <person name="Vollmers J."/>
            <person name="Rivas-Marin E."/>
            <person name="Kohn T."/>
            <person name="Peeters S.H."/>
            <person name="Heuer A."/>
            <person name="Rast P."/>
            <person name="Oberbeckmann S."/>
            <person name="Bunk B."/>
            <person name="Jeske O."/>
            <person name="Meyerdierks A."/>
            <person name="Storesund J.E."/>
            <person name="Kallscheuer N."/>
            <person name="Luecker S."/>
            <person name="Lage O.M."/>
            <person name="Pohl T."/>
            <person name="Merkel B.J."/>
            <person name="Hornburger P."/>
            <person name="Mueller R.-W."/>
            <person name="Bruemmer F."/>
            <person name="Labrenz M."/>
            <person name="Spormann A.M."/>
            <person name="Op den Camp H."/>
            <person name="Overmann J."/>
            <person name="Amann R."/>
            <person name="Jetten M.S.M."/>
            <person name="Mascher T."/>
            <person name="Medema M.H."/>
            <person name="Devos D.P."/>
            <person name="Kaster A.-K."/>
            <person name="Ovreas L."/>
            <person name="Rohde M."/>
            <person name="Galperin M.Y."/>
            <person name="Jogler C."/>
        </authorList>
    </citation>
    <scope>NUCLEOTIDE SEQUENCE [LARGE SCALE GENOMIC DNA]</scope>
    <source>
        <strain evidence="10 11">Pan241w</strain>
    </source>
</reference>
<dbReference type="Proteomes" id="UP000317171">
    <property type="component" value="Chromosome"/>
</dbReference>